<accession>A0ABR3WIN1</accession>
<keyword evidence="3" id="KW-1185">Reference proteome</keyword>
<evidence type="ECO:0000256" key="1">
    <source>
        <dbReference type="SAM" id="SignalP"/>
    </source>
</evidence>
<protein>
    <submittedName>
        <fullName evidence="2">Uncharacterized protein</fullName>
    </submittedName>
</protein>
<dbReference type="EMBL" id="JAWRVE010000077">
    <property type="protein sequence ID" value="KAL1862802.1"/>
    <property type="molecule type" value="Genomic_DNA"/>
</dbReference>
<dbReference type="Proteomes" id="UP001583177">
    <property type="component" value="Unassembled WGS sequence"/>
</dbReference>
<keyword evidence="1" id="KW-0732">Signal</keyword>
<organism evidence="2 3">
    <name type="scientific">Diaporthe australafricana</name>
    <dbReference type="NCBI Taxonomy" id="127596"/>
    <lineage>
        <taxon>Eukaryota</taxon>
        <taxon>Fungi</taxon>
        <taxon>Dikarya</taxon>
        <taxon>Ascomycota</taxon>
        <taxon>Pezizomycotina</taxon>
        <taxon>Sordariomycetes</taxon>
        <taxon>Sordariomycetidae</taxon>
        <taxon>Diaporthales</taxon>
        <taxon>Diaporthaceae</taxon>
        <taxon>Diaporthe</taxon>
    </lineage>
</organism>
<name>A0ABR3WIN1_9PEZI</name>
<reference evidence="2 3" key="1">
    <citation type="journal article" date="2024" name="IMA Fungus">
        <title>IMA Genome - F19 : A genome assembly and annotation guide to empower mycologists, including annotated draft genome sequences of Ceratocystis pirilliformis, Diaporthe australafricana, Fusarium ophioides, Paecilomyces lecythidis, and Sporothrix stenoceras.</title>
        <authorList>
            <person name="Aylward J."/>
            <person name="Wilson A.M."/>
            <person name="Visagie C.M."/>
            <person name="Spraker J."/>
            <person name="Barnes I."/>
            <person name="Buitendag C."/>
            <person name="Ceriani C."/>
            <person name="Del Mar Angel L."/>
            <person name="du Plessis D."/>
            <person name="Fuchs T."/>
            <person name="Gasser K."/>
            <person name="Kramer D."/>
            <person name="Li W."/>
            <person name="Munsamy K."/>
            <person name="Piso A."/>
            <person name="Price J.L."/>
            <person name="Sonnekus B."/>
            <person name="Thomas C."/>
            <person name="van der Nest A."/>
            <person name="van Dijk A."/>
            <person name="van Heerden A."/>
            <person name="van Vuuren N."/>
            <person name="Yilmaz N."/>
            <person name="Duong T.A."/>
            <person name="van der Merwe N.A."/>
            <person name="Wingfield M.J."/>
            <person name="Wingfield B.D."/>
        </authorList>
    </citation>
    <scope>NUCLEOTIDE SEQUENCE [LARGE SCALE GENOMIC DNA]</scope>
    <source>
        <strain evidence="2 3">CMW 18300</strain>
    </source>
</reference>
<feature type="chain" id="PRO_5047090312" evidence="1">
    <location>
        <begin position="22"/>
        <end position="120"/>
    </location>
</feature>
<evidence type="ECO:0000313" key="3">
    <source>
        <dbReference type="Proteomes" id="UP001583177"/>
    </source>
</evidence>
<feature type="signal peptide" evidence="1">
    <location>
        <begin position="1"/>
        <end position="21"/>
    </location>
</feature>
<sequence length="120" mass="13203">MQNFIFFLMAIVANMVLTAIASPLATRGDAPPPVGGGLTWCYTNESGNLYGSTGQVLTDSNSTITWNSASGVSHTGYIYVHDVTGGNDEFWHDGAHYQDGWMFEDPLPVYYEYRTFDCGE</sequence>
<evidence type="ECO:0000313" key="2">
    <source>
        <dbReference type="EMBL" id="KAL1862802.1"/>
    </source>
</evidence>
<gene>
    <name evidence="2" type="ORF">Daus18300_008298</name>
</gene>
<comment type="caution">
    <text evidence="2">The sequence shown here is derived from an EMBL/GenBank/DDBJ whole genome shotgun (WGS) entry which is preliminary data.</text>
</comment>
<proteinExistence type="predicted"/>